<keyword evidence="5 11" id="KW-0812">Transmembrane</keyword>
<evidence type="ECO:0000256" key="3">
    <source>
        <dbReference type="ARBA" id="ARBA00022516"/>
    </source>
</evidence>
<comment type="subcellular location">
    <subcellularLocation>
        <location evidence="1">Membrane</location>
        <topology evidence="1">Multi-pass membrane protein</topology>
    </subcellularLocation>
</comment>
<organism evidence="12 13">
    <name type="scientific">Acrobeloides nanus</name>
    <dbReference type="NCBI Taxonomy" id="290746"/>
    <lineage>
        <taxon>Eukaryota</taxon>
        <taxon>Metazoa</taxon>
        <taxon>Ecdysozoa</taxon>
        <taxon>Nematoda</taxon>
        <taxon>Chromadorea</taxon>
        <taxon>Rhabditida</taxon>
        <taxon>Tylenchina</taxon>
        <taxon>Cephalobomorpha</taxon>
        <taxon>Cephaloboidea</taxon>
        <taxon>Cephalobidae</taxon>
        <taxon>Acrobeloides</taxon>
    </lineage>
</organism>
<keyword evidence="3 11" id="KW-0444">Lipid biosynthesis</keyword>
<dbReference type="GO" id="GO:0019367">
    <property type="term" value="P:fatty acid elongation, saturated fatty acid"/>
    <property type="evidence" value="ECO:0007669"/>
    <property type="project" value="TreeGrafter"/>
</dbReference>
<feature type="transmembrane region" description="Helical" evidence="11">
    <location>
        <begin position="203"/>
        <end position="228"/>
    </location>
</feature>
<evidence type="ECO:0000256" key="2">
    <source>
        <dbReference type="ARBA" id="ARBA00005194"/>
    </source>
</evidence>
<reference evidence="13" key="1">
    <citation type="submission" date="2022-11" db="UniProtKB">
        <authorList>
            <consortium name="WormBaseParasite"/>
        </authorList>
    </citation>
    <scope>IDENTIFICATION</scope>
</reference>
<dbReference type="GO" id="GO:0034625">
    <property type="term" value="P:fatty acid elongation, monounsaturated fatty acid"/>
    <property type="evidence" value="ECO:0007669"/>
    <property type="project" value="TreeGrafter"/>
</dbReference>
<dbReference type="InterPro" id="IPR030457">
    <property type="entry name" value="ELO_CS"/>
</dbReference>
<evidence type="ECO:0000313" key="12">
    <source>
        <dbReference type="Proteomes" id="UP000887540"/>
    </source>
</evidence>
<keyword evidence="7 11" id="KW-1133">Transmembrane helix</keyword>
<dbReference type="PROSITE" id="PS01188">
    <property type="entry name" value="ELO"/>
    <property type="match status" value="1"/>
</dbReference>
<evidence type="ECO:0000256" key="7">
    <source>
        <dbReference type="ARBA" id="ARBA00022989"/>
    </source>
</evidence>
<dbReference type="EC" id="2.3.1.199" evidence="11"/>
<dbReference type="InterPro" id="IPR002076">
    <property type="entry name" value="ELO_fam"/>
</dbReference>
<feature type="transmembrane region" description="Helical" evidence="11">
    <location>
        <begin position="172"/>
        <end position="191"/>
    </location>
</feature>
<evidence type="ECO:0000256" key="10">
    <source>
        <dbReference type="ARBA" id="ARBA00023160"/>
    </source>
</evidence>
<dbReference type="PANTHER" id="PTHR11157">
    <property type="entry name" value="FATTY ACID ACYL TRANSFERASE-RELATED"/>
    <property type="match status" value="1"/>
</dbReference>
<comment type="pathway">
    <text evidence="2">Lipid metabolism; fatty acid biosynthesis.</text>
</comment>
<comment type="catalytic activity">
    <reaction evidence="11">
        <text>a very-long-chain acyl-CoA + malonyl-CoA + H(+) = a very-long-chain 3-oxoacyl-CoA + CO2 + CoA</text>
        <dbReference type="Rhea" id="RHEA:32727"/>
        <dbReference type="ChEBI" id="CHEBI:15378"/>
        <dbReference type="ChEBI" id="CHEBI:16526"/>
        <dbReference type="ChEBI" id="CHEBI:57287"/>
        <dbReference type="ChEBI" id="CHEBI:57384"/>
        <dbReference type="ChEBI" id="CHEBI:90725"/>
        <dbReference type="ChEBI" id="CHEBI:90736"/>
        <dbReference type="EC" id="2.3.1.199"/>
    </reaction>
</comment>
<dbReference type="PANTHER" id="PTHR11157:SF30">
    <property type="entry name" value="ELONGATION OF LONG CHAIN FATTY ACIDS PROTEIN 2"/>
    <property type="match status" value="1"/>
</dbReference>
<evidence type="ECO:0000256" key="9">
    <source>
        <dbReference type="ARBA" id="ARBA00023136"/>
    </source>
</evidence>
<evidence type="ECO:0000256" key="11">
    <source>
        <dbReference type="RuleBase" id="RU361115"/>
    </source>
</evidence>
<evidence type="ECO:0000256" key="6">
    <source>
        <dbReference type="ARBA" id="ARBA00022832"/>
    </source>
</evidence>
<evidence type="ECO:0000256" key="8">
    <source>
        <dbReference type="ARBA" id="ARBA00023098"/>
    </source>
</evidence>
<feature type="transmembrane region" description="Helical" evidence="11">
    <location>
        <begin position="121"/>
        <end position="142"/>
    </location>
</feature>
<dbReference type="AlphaFoldDB" id="A0A914CSF6"/>
<sequence length="281" mass="32978">IPNMENQTSYVSLTDVLFADDWDLDRTHIFMKNWVPTSLKVTVAYLLIVYFGEKVMLKRKTGFDGHYMDYILALWNFTFSIFSAIAAYKMIPELVWVLKNMGFVSSYCTNASHYTGADSGYWGWMFTMSKALELGDTLFLILRKRPVIFLHWYHHAMTFTFSQITYNELQAWARWGAILNLLVHTIMYFYFGMRALRFYTPRSVAKFITTFQLVQFVIVFYILSHLFIIKATNSIPNCAASWNVLFSAGLMYLSYLYLFSKFFYKSYINSSTKLTKSNKVE</sequence>
<keyword evidence="4 11" id="KW-0808">Transferase</keyword>
<feature type="transmembrane region" description="Helical" evidence="11">
    <location>
        <begin position="34"/>
        <end position="51"/>
    </location>
</feature>
<proteinExistence type="inferred from homology"/>
<dbReference type="Pfam" id="PF01151">
    <property type="entry name" value="ELO"/>
    <property type="match status" value="1"/>
</dbReference>
<dbReference type="Proteomes" id="UP000887540">
    <property type="component" value="Unplaced"/>
</dbReference>
<dbReference type="GO" id="GO:0034626">
    <property type="term" value="P:fatty acid elongation, polyunsaturated fatty acid"/>
    <property type="evidence" value="ECO:0007669"/>
    <property type="project" value="TreeGrafter"/>
</dbReference>
<keyword evidence="6 11" id="KW-0276">Fatty acid metabolism</keyword>
<comment type="similarity">
    <text evidence="11">Belongs to the ELO family.</text>
</comment>
<feature type="transmembrane region" description="Helical" evidence="11">
    <location>
        <begin position="240"/>
        <end position="259"/>
    </location>
</feature>
<keyword evidence="10 11" id="KW-0275">Fatty acid biosynthesis</keyword>
<feature type="transmembrane region" description="Helical" evidence="11">
    <location>
        <begin position="72"/>
        <end position="91"/>
    </location>
</feature>
<evidence type="ECO:0000313" key="13">
    <source>
        <dbReference type="WBParaSite" id="ACRNAN_scaffold14052.g29522.t1"/>
    </source>
</evidence>
<keyword evidence="8 11" id="KW-0443">Lipid metabolism</keyword>
<keyword evidence="9 11" id="KW-0472">Membrane</keyword>
<dbReference type="GO" id="GO:0030148">
    <property type="term" value="P:sphingolipid biosynthetic process"/>
    <property type="evidence" value="ECO:0007669"/>
    <property type="project" value="TreeGrafter"/>
</dbReference>
<dbReference type="WBParaSite" id="ACRNAN_scaffold14052.g29522.t1">
    <property type="protein sequence ID" value="ACRNAN_scaffold14052.g29522.t1"/>
    <property type="gene ID" value="ACRNAN_scaffold14052.g29522"/>
</dbReference>
<dbReference type="GO" id="GO:0005789">
    <property type="term" value="C:endoplasmic reticulum membrane"/>
    <property type="evidence" value="ECO:0007669"/>
    <property type="project" value="TreeGrafter"/>
</dbReference>
<protein>
    <recommendedName>
        <fullName evidence="11">Elongation of very long chain fatty acids protein</fullName>
        <ecNumber evidence="11">2.3.1.199</ecNumber>
    </recommendedName>
    <alternativeName>
        <fullName evidence="11">Very-long-chain 3-oxoacyl-CoA synthase</fullName>
    </alternativeName>
</protein>
<accession>A0A914CSF6</accession>
<dbReference type="GO" id="GO:0009922">
    <property type="term" value="F:fatty acid elongase activity"/>
    <property type="evidence" value="ECO:0007669"/>
    <property type="project" value="UniProtKB-EC"/>
</dbReference>
<keyword evidence="12" id="KW-1185">Reference proteome</keyword>
<name>A0A914CSF6_9BILA</name>
<evidence type="ECO:0000256" key="4">
    <source>
        <dbReference type="ARBA" id="ARBA00022679"/>
    </source>
</evidence>
<dbReference type="GO" id="GO:0042761">
    <property type="term" value="P:very long-chain fatty acid biosynthetic process"/>
    <property type="evidence" value="ECO:0007669"/>
    <property type="project" value="TreeGrafter"/>
</dbReference>
<evidence type="ECO:0000256" key="5">
    <source>
        <dbReference type="ARBA" id="ARBA00022692"/>
    </source>
</evidence>
<evidence type="ECO:0000256" key="1">
    <source>
        <dbReference type="ARBA" id="ARBA00004141"/>
    </source>
</evidence>